<dbReference type="Pfam" id="PF00072">
    <property type="entry name" value="Response_reg"/>
    <property type="match status" value="1"/>
</dbReference>
<dbReference type="Gene3D" id="3.40.50.2300">
    <property type="match status" value="1"/>
</dbReference>
<dbReference type="EMBL" id="CP121196">
    <property type="protein sequence ID" value="XBH17648.1"/>
    <property type="molecule type" value="Genomic_DNA"/>
</dbReference>
<dbReference type="PANTHER" id="PTHR44591">
    <property type="entry name" value="STRESS RESPONSE REGULATOR PROTEIN 1"/>
    <property type="match status" value="1"/>
</dbReference>
<organism evidence="4">
    <name type="scientific">Telmatobacter sp. DSM 110680</name>
    <dbReference type="NCBI Taxonomy" id="3036704"/>
    <lineage>
        <taxon>Bacteria</taxon>
        <taxon>Pseudomonadati</taxon>
        <taxon>Acidobacteriota</taxon>
        <taxon>Terriglobia</taxon>
        <taxon>Terriglobales</taxon>
        <taxon>Acidobacteriaceae</taxon>
        <taxon>Telmatobacter</taxon>
    </lineage>
</organism>
<dbReference type="PANTHER" id="PTHR44591:SF3">
    <property type="entry name" value="RESPONSE REGULATORY DOMAIN-CONTAINING PROTEIN"/>
    <property type="match status" value="1"/>
</dbReference>
<dbReference type="GO" id="GO:0000160">
    <property type="term" value="P:phosphorelay signal transduction system"/>
    <property type="evidence" value="ECO:0007669"/>
    <property type="project" value="InterPro"/>
</dbReference>
<sequence>MTHEGFKLRILFVDDDSALRETSGLILKSFGYDVRTAEDGFQALVELRSVLPDLIVSDLRMPNMSGFELLSIVRKRFPHIPVIAISGEFFGQGTTAPLADAFLMKGQYRPEQMAAKIVELIEESPLRPHVPKPDKAPVWVPVNGKGYFVLTCPACLRSFSEPRTELADAASEAECPACMTKVRYILDVHSCGHN</sequence>
<dbReference type="SUPFAM" id="SSF52172">
    <property type="entry name" value="CheY-like"/>
    <property type="match status" value="1"/>
</dbReference>
<evidence type="ECO:0000313" key="4">
    <source>
        <dbReference type="EMBL" id="XBH17648.1"/>
    </source>
</evidence>
<keyword evidence="1 2" id="KW-0597">Phosphoprotein</keyword>
<dbReference type="SMART" id="SM00448">
    <property type="entry name" value="REC"/>
    <property type="match status" value="1"/>
</dbReference>
<dbReference type="InterPro" id="IPR011006">
    <property type="entry name" value="CheY-like_superfamily"/>
</dbReference>
<dbReference type="AlphaFoldDB" id="A0AAU7DIS6"/>
<evidence type="ECO:0000256" key="1">
    <source>
        <dbReference type="ARBA" id="ARBA00022553"/>
    </source>
</evidence>
<accession>A0AAU7DIS6</accession>
<gene>
    <name evidence="4" type="ORF">P8935_24165</name>
</gene>
<protein>
    <submittedName>
        <fullName evidence="4">Response regulator</fullName>
    </submittedName>
</protein>
<dbReference type="InterPro" id="IPR001789">
    <property type="entry name" value="Sig_transdc_resp-reg_receiver"/>
</dbReference>
<dbReference type="InterPro" id="IPR050595">
    <property type="entry name" value="Bact_response_regulator"/>
</dbReference>
<dbReference type="CDD" id="cd00156">
    <property type="entry name" value="REC"/>
    <property type="match status" value="1"/>
</dbReference>
<dbReference type="PROSITE" id="PS50110">
    <property type="entry name" value="RESPONSE_REGULATORY"/>
    <property type="match status" value="1"/>
</dbReference>
<feature type="modified residue" description="4-aspartylphosphate" evidence="2">
    <location>
        <position position="58"/>
    </location>
</feature>
<evidence type="ECO:0000256" key="2">
    <source>
        <dbReference type="PROSITE-ProRule" id="PRU00169"/>
    </source>
</evidence>
<evidence type="ECO:0000259" key="3">
    <source>
        <dbReference type="PROSITE" id="PS50110"/>
    </source>
</evidence>
<feature type="domain" description="Response regulatory" evidence="3">
    <location>
        <begin position="9"/>
        <end position="120"/>
    </location>
</feature>
<reference evidence="4" key="1">
    <citation type="submission" date="2023-03" db="EMBL/GenBank/DDBJ databases">
        <title>Edaphobacter sp.</title>
        <authorList>
            <person name="Huber K.J."/>
            <person name="Papendorf J."/>
            <person name="Pilke C."/>
            <person name="Bunk B."/>
            <person name="Sproeer C."/>
            <person name="Pester M."/>
        </authorList>
    </citation>
    <scope>NUCLEOTIDE SEQUENCE</scope>
    <source>
        <strain evidence="4">DSM 110680</strain>
    </source>
</reference>
<dbReference type="RefSeq" id="WP_348262873.1">
    <property type="nucleotide sequence ID" value="NZ_CP121196.1"/>
</dbReference>
<proteinExistence type="predicted"/>
<name>A0AAU7DIS6_9BACT</name>